<keyword evidence="4" id="KW-1185">Reference proteome</keyword>
<organism evidence="3 4">
    <name type="scientific">Magnaporthiopsis poae (strain ATCC 64411 / 73-15)</name>
    <name type="common">Kentucky bluegrass fungus</name>
    <name type="synonym">Magnaporthe poae</name>
    <dbReference type="NCBI Taxonomy" id="644358"/>
    <lineage>
        <taxon>Eukaryota</taxon>
        <taxon>Fungi</taxon>
        <taxon>Dikarya</taxon>
        <taxon>Ascomycota</taxon>
        <taxon>Pezizomycotina</taxon>
        <taxon>Sordariomycetes</taxon>
        <taxon>Sordariomycetidae</taxon>
        <taxon>Magnaporthales</taxon>
        <taxon>Magnaporthaceae</taxon>
        <taxon>Magnaporthiopsis</taxon>
    </lineage>
</organism>
<evidence type="ECO:0000313" key="3">
    <source>
        <dbReference type="EnsemblFungi" id="MAPG_04709T0"/>
    </source>
</evidence>
<gene>
    <name evidence="2" type="ORF">MAPG_04709</name>
</gene>
<dbReference type="AlphaFoldDB" id="A0A0C4DXF6"/>
<name>A0A0C4DXF6_MAGP6</name>
<dbReference type="EMBL" id="GL876968">
    <property type="protein sequence ID" value="KLU85687.1"/>
    <property type="molecule type" value="Genomic_DNA"/>
</dbReference>
<reference evidence="3" key="4">
    <citation type="journal article" date="2015" name="G3 (Bethesda)">
        <title>Genome sequences of three phytopathogenic species of the Magnaporthaceae family of fungi.</title>
        <authorList>
            <person name="Okagaki L.H."/>
            <person name="Nunes C.C."/>
            <person name="Sailsbery J."/>
            <person name="Clay B."/>
            <person name="Brown D."/>
            <person name="John T."/>
            <person name="Oh Y."/>
            <person name="Young N."/>
            <person name="Fitzgerald M."/>
            <person name="Haas B.J."/>
            <person name="Zeng Q."/>
            <person name="Young S."/>
            <person name="Adiconis X."/>
            <person name="Fan L."/>
            <person name="Levin J.Z."/>
            <person name="Mitchell T.K."/>
            <person name="Okubara P.A."/>
            <person name="Farman M.L."/>
            <person name="Kohn L.M."/>
            <person name="Birren B."/>
            <person name="Ma L.-J."/>
            <person name="Dean R.A."/>
        </authorList>
    </citation>
    <scope>NUCLEOTIDE SEQUENCE</scope>
    <source>
        <strain evidence="3">ATCC 64411 / 73-15</strain>
    </source>
</reference>
<reference evidence="4" key="1">
    <citation type="submission" date="2010-05" db="EMBL/GenBank/DDBJ databases">
        <title>The genome sequence of Magnaporthe poae strain ATCC 64411.</title>
        <authorList>
            <person name="Ma L.-J."/>
            <person name="Dead R."/>
            <person name="Young S."/>
            <person name="Zeng Q."/>
            <person name="Koehrsen M."/>
            <person name="Alvarado L."/>
            <person name="Berlin A."/>
            <person name="Chapman S.B."/>
            <person name="Chen Z."/>
            <person name="Freedman E."/>
            <person name="Gellesch M."/>
            <person name="Goldberg J."/>
            <person name="Griggs A."/>
            <person name="Gujja S."/>
            <person name="Heilman E.R."/>
            <person name="Heiman D."/>
            <person name="Hepburn T."/>
            <person name="Howarth C."/>
            <person name="Jen D."/>
            <person name="Larson L."/>
            <person name="Mehta T."/>
            <person name="Neiman D."/>
            <person name="Pearson M."/>
            <person name="Roberts A."/>
            <person name="Saif S."/>
            <person name="Shea T."/>
            <person name="Shenoy N."/>
            <person name="Sisk P."/>
            <person name="Stolte C."/>
            <person name="Sykes S."/>
            <person name="Walk T."/>
            <person name="White J."/>
            <person name="Yandava C."/>
            <person name="Haas B."/>
            <person name="Nusbaum C."/>
            <person name="Birren B."/>
        </authorList>
    </citation>
    <scope>NUCLEOTIDE SEQUENCE [LARGE SCALE GENOMIC DNA]</scope>
    <source>
        <strain evidence="4">ATCC 64411 / 73-15</strain>
    </source>
</reference>
<evidence type="ECO:0000313" key="2">
    <source>
        <dbReference type="EMBL" id="KLU85687.1"/>
    </source>
</evidence>
<feature type="compositionally biased region" description="Basic residues" evidence="1">
    <location>
        <begin position="306"/>
        <end position="318"/>
    </location>
</feature>
<reference evidence="3" key="5">
    <citation type="submission" date="2015-06" db="UniProtKB">
        <authorList>
            <consortium name="EnsemblFungi"/>
        </authorList>
    </citation>
    <scope>IDENTIFICATION</scope>
    <source>
        <strain evidence="3">ATCC 64411</strain>
    </source>
</reference>
<feature type="compositionally biased region" description="Polar residues" evidence="1">
    <location>
        <begin position="322"/>
        <end position="337"/>
    </location>
</feature>
<protein>
    <submittedName>
        <fullName evidence="2 3">Uncharacterized protein</fullName>
    </submittedName>
</protein>
<dbReference type="Proteomes" id="UP000011715">
    <property type="component" value="Unassembled WGS sequence"/>
</dbReference>
<dbReference type="VEuPathDB" id="FungiDB:MAPG_04709"/>
<feature type="region of interest" description="Disordered" evidence="1">
    <location>
        <begin position="300"/>
        <end position="346"/>
    </location>
</feature>
<feature type="region of interest" description="Disordered" evidence="1">
    <location>
        <begin position="373"/>
        <end position="408"/>
    </location>
</feature>
<dbReference type="EnsemblFungi" id="MAPG_04709T0">
    <property type="protein sequence ID" value="MAPG_04709T0"/>
    <property type="gene ID" value="MAPG_04709"/>
</dbReference>
<sequence length="474" mass="52907">MAAHERGQKYTYSCVQDEAAITKRASPICGTAARTRQCAGTEAAPRVNRRPSEDTTLIASTCTSTAWGSIAYPTWNRNTMQPDHPESITLRVLLAMTVISITFGTYPFNHFAWVVEPPQSVDQYYSDRAKPPGTFYSSLAMLVIRELDGDMERATMEMLVDFILPLGPAFVDHQYQAEEGGRRNADGIFLQLSGARMHPLTWETVRFTMEWIVKYSEHYRPRPWMKPLGVPSNLANPLVATAGSKEEPGMYPGDFLVHTLDEDVKIKVEQDEAVPFRRTYNEGWDAYLSLNQDAGARAIRGTKPSRAPKARKATSRKAKQFDPTQTRLDAWPSSTAKPISPPEPWPLSTSKKWRLTPFCLPLSLRHLILHRPPWTPRAPGAPNTDTDDNGDDDEWDSEDDIDDASSDVSCASDTSSILILSWNQATNRLPGQFFMVDHIAKPAAYTSVVILAEAVSSTHNPATCRVAIQKMMSM</sequence>
<reference evidence="2" key="2">
    <citation type="submission" date="2010-05" db="EMBL/GenBank/DDBJ databases">
        <title>The Genome Sequence of Magnaporthe poae strain ATCC 64411.</title>
        <authorList>
            <consortium name="The Broad Institute Genome Sequencing Platform"/>
            <consortium name="Broad Institute Genome Sequencing Center for Infectious Disease"/>
            <person name="Ma L.-J."/>
            <person name="Dead R."/>
            <person name="Young S."/>
            <person name="Zeng Q."/>
            <person name="Koehrsen M."/>
            <person name="Alvarado L."/>
            <person name="Berlin A."/>
            <person name="Chapman S.B."/>
            <person name="Chen Z."/>
            <person name="Freedman E."/>
            <person name="Gellesch M."/>
            <person name="Goldberg J."/>
            <person name="Griggs A."/>
            <person name="Gujja S."/>
            <person name="Heilman E.R."/>
            <person name="Heiman D."/>
            <person name="Hepburn T."/>
            <person name="Howarth C."/>
            <person name="Jen D."/>
            <person name="Larson L."/>
            <person name="Mehta T."/>
            <person name="Neiman D."/>
            <person name="Pearson M."/>
            <person name="Roberts A."/>
            <person name="Saif S."/>
            <person name="Shea T."/>
            <person name="Shenoy N."/>
            <person name="Sisk P."/>
            <person name="Stolte C."/>
            <person name="Sykes S."/>
            <person name="Walk T."/>
            <person name="White J."/>
            <person name="Yandava C."/>
            <person name="Haas B."/>
            <person name="Nusbaum C."/>
            <person name="Birren B."/>
        </authorList>
    </citation>
    <scope>NUCLEOTIDE SEQUENCE</scope>
    <source>
        <strain evidence="2">ATCC 64411</strain>
    </source>
</reference>
<accession>A0A0C4DXF6</accession>
<dbReference type="EMBL" id="ADBL01001102">
    <property type="status" value="NOT_ANNOTATED_CDS"/>
    <property type="molecule type" value="Genomic_DNA"/>
</dbReference>
<evidence type="ECO:0000313" key="4">
    <source>
        <dbReference type="Proteomes" id="UP000011715"/>
    </source>
</evidence>
<reference evidence="2" key="3">
    <citation type="submission" date="2011-03" db="EMBL/GenBank/DDBJ databases">
        <title>Annotation of Magnaporthe poae ATCC 64411.</title>
        <authorList>
            <person name="Ma L.-J."/>
            <person name="Dead R."/>
            <person name="Young S.K."/>
            <person name="Zeng Q."/>
            <person name="Gargeya S."/>
            <person name="Fitzgerald M."/>
            <person name="Haas B."/>
            <person name="Abouelleil A."/>
            <person name="Alvarado L."/>
            <person name="Arachchi H.M."/>
            <person name="Berlin A."/>
            <person name="Brown A."/>
            <person name="Chapman S.B."/>
            <person name="Chen Z."/>
            <person name="Dunbar C."/>
            <person name="Freedman E."/>
            <person name="Gearin G."/>
            <person name="Gellesch M."/>
            <person name="Goldberg J."/>
            <person name="Griggs A."/>
            <person name="Gujja S."/>
            <person name="Heiman D."/>
            <person name="Howarth C."/>
            <person name="Larson L."/>
            <person name="Lui A."/>
            <person name="MacDonald P.J.P."/>
            <person name="Mehta T."/>
            <person name="Montmayeur A."/>
            <person name="Murphy C."/>
            <person name="Neiman D."/>
            <person name="Pearson M."/>
            <person name="Priest M."/>
            <person name="Roberts A."/>
            <person name="Saif S."/>
            <person name="Shea T."/>
            <person name="Shenoy N."/>
            <person name="Sisk P."/>
            <person name="Stolte C."/>
            <person name="Sykes S."/>
            <person name="Yandava C."/>
            <person name="Wortman J."/>
            <person name="Nusbaum C."/>
            <person name="Birren B."/>
        </authorList>
    </citation>
    <scope>NUCLEOTIDE SEQUENCE</scope>
    <source>
        <strain evidence="2">ATCC 64411</strain>
    </source>
</reference>
<evidence type="ECO:0000256" key="1">
    <source>
        <dbReference type="SAM" id="MobiDB-lite"/>
    </source>
</evidence>
<proteinExistence type="predicted"/>
<feature type="compositionally biased region" description="Acidic residues" evidence="1">
    <location>
        <begin position="385"/>
        <end position="405"/>
    </location>
</feature>
<dbReference type="STRING" id="644358.A0A0C4DXF6"/>